<feature type="transmembrane region" description="Helical" evidence="1">
    <location>
        <begin position="370"/>
        <end position="391"/>
    </location>
</feature>
<feature type="domain" description="Peptidase S9 prolyl oligopeptidase catalytic" evidence="2">
    <location>
        <begin position="167"/>
        <end position="320"/>
    </location>
</feature>
<feature type="transmembrane region" description="Helical" evidence="1">
    <location>
        <begin position="34"/>
        <end position="53"/>
    </location>
</feature>
<dbReference type="PANTHER" id="PTHR43265">
    <property type="entry name" value="ESTERASE ESTD"/>
    <property type="match status" value="1"/>
</dbReference>
<gene>
    <name evidence="3" type="ORF">FHR32_000025</name>
</gene>
<feature type="transmembrane region" description="Helical" evidence="1">
    <location>
        <begin position="497"/>
        <end position="518"/>
    </location>
</feature>
<evidence type="ECO:0000313" key="4">
    <source>
        <dbReference type="Proteomes" id="UP000534286"/>
    </source>
</evidence>
<keyword evidence="1" id="KW-0812">Transmembrane</keyword>
<proteinExistence type="predicted"/>
<dbReference type="SUPFAM" id="SSF53474">
    <property type="entry name" value="alpha/beta-Hydrolases"/>
    <property type="match status" value="1"/>
</dbReference>
<dbReference type="GO" id="GO:0008236">
    <property type="term" value="F:serine-type peptidase activity"/>
    <property type="evidence" value="ECO:0007669"/>
    <property type="project" value="InterPro"/>
</dbReference>
<dbReference type="Pfam" id="PF00326">
    <property type="entry name" value="Peptidase_S9"/>
    <property type="match status" value="1"/>
</dbReference>
<organism evidence="3 4">
    <name type="scientific">Streptosporangium album</name>
    <dbReference type="NCBI Taxonomy" id="47479"/>
    <lineage>
        <taxon>Bacteria</taxon>
        <taxon>Bacillati</taxon>
        <taxon>Actinomycetota</taxon>
        <taxon>Actinomycetes</taxon>
        <taxon>Streptosporangiales</taxon>
        <taxon>Streptosporangiaceae</taxon>
        <taxon>Streptosporangium</taxon>
    </lineage>
</organism>
<dbReference type="InterPro" id="IPR053145">
    <property type="entry name" value="AB_hydrolase_Est10"/>
</dbReference>
<accession>A0A7W7RPE1</accession>
<protein>
    <recommendedName>
        <fullName evidence="2">Peptidase S9 prolyl oligopeptidase catalytic domain-containing protein</fullName>
    </recommendedName>
</protein>
<name>A0A7W7RPE1_9ACTN</name>
<dbReference type="AlphaFoldDB" id="A0A7W7RPE1"/>
<dbReference type="GO" id="GO:0052689">
    <property type="term" value="F:carboxylic ester hydrolase activity"/>
    <property type="evidence" value="ECO:0007669"/>
    <property type="project" value="TreeGrafter"/>
</dbReference>
<dbReference type="Proteomes" id="UP000534286">
    <property type="component" value="Unassembled WGS sequence"/>
</dbReference>
<sequence length="523" mass="56170">MGTLDDQRERYRHTVLTETATIGERVGMQVGRGVLSVAAGLILLALAMVGYTLPPPFDPPPLTTDPVFQTLPAQPPGEARHVPLAAQIVTQDITVDVGDTTLEATIRAPLTPGRHPALIFVQGAGPGVRSEFTTQAEALARTGIVTLTYDKRTVRYDFRNRDFGLLADDALRVLERLRLRADVDPARIGLWGVSEGSWVVPIAAAKSSDVGFTVLVSAPNVSPMRQVSWAMGEQLDRLHAPSGVRDLIIRAMSAVHMNFLRYDGLPALRGIHQPVLALYGTRDPSIPFVESSQALTAALAESGNTDYTIRYLAGADHGMRIHGGPFVPGYLETLSNWVKGLPGTARPAVHIAGATPVQRYEASEVPNAPWYAGGTVLGLALCLAAVGYVVGPVTEMVLRLRGRQLPADANALIWPPIRRRLHRMAWTGLGLLISVLAFITLLVLFSVNQAGAWPAVLAGWLVIRILAVLMLLQEVTAVAAVVSGMREGWEPSRPQRAATAGVLGSTGLLLVAGAYYSLFAFPW</sequence>
<dbReference type="InterPro" id="IPR001375">
    <property type="entry name" value="Peptidase_S9_cat"/>
</dbReference>
<evidence type="ECO:0000256" key="1">
    <source>
        <dbReference type="SAM" id="Phobius"/>
    </source>
</evidence>
<keyword evidence="1" id="KW-1133">Transmembrane helix</keyword>
<dbReference type="InterPro" id="IPR029058">
    <property type="entry name" value="AB_hydrolase_fold"/>
</dbReference>
<comment type="caution">
    <text evidence="3">The sequence shown here is derived from an EMBL/GenBank/DDBJ whole genome shotgun (WGS) entry which is preliminary data.</text>
</comment>
<dbReference type="RefSeq" id="WP_312881754.1">
    <property type="nucleotide sequence ID" value="NZ_JACHJU010000001.1"/>
</dbReference>
<feature type="transmembrane region" description="Helical" evidence="1">
    <location>
        <begin position="424"/>
        <end position="445"/>
    </location>
</feature>
<dbReference type="Gene3D" id="3.40.50.1820">
    <property type="entry name" value="alpha/beta hydrolase"/>
    <property type="match status" value="1"/>
</dbReference>
<evidence type="ECO:0000259" key="2">
    <source>
        <dbReference type="Pfam" id="PF00326"/>
    </source>
</evidence>
<dbReference type="GO" id="GO:0006508">
    <property type="term" value="P:proteolysis"/>
    <property type="evidence" value="ECO:0007669"/>
    <property type="project" value="InterPro"/>
</dbReference>
<feature type="transmembrane region" description="Helical" evidence="1">
    <location>
        <begin position="457"/>
        <end position="485"/>
    </location>
</feature>
<reference evidence="3 4" key="1">
    <citation type="submission" date="2020-08" db="EMBL/GenBank/DDBJ databases">
        <title>Sequencing the genomes of 1000 actinobacteria strains.</title>
        <authorList>
            <person name="Klenk H.-P."/>
        </authorList>
    </citation>
    <scope>NUCLEOTIDE SEQUENCE [LARGE SCALE GENOMIC DNA]</scope>
    <source>
        <strain evidence="3 4">DSM 43023</strain>
    </source>
</reference>
<keyword evidence="1" id="KW-0472">Membrane</keyword>
<dbReference type="PANTHER" id="PTHR43265:SF1">
    <property type="entry name" value="ESTERASE ESTD"/>
    <property type="match status" value="1"/>
</dbReference>
<dbReference type="EMBL" id="JACHJU010000001">
    <property type="protein sequence ID" value="MBB4935720.1"/>
    <property type="molecule type" value="Genomic_DNA"/>
</dbReference>
<evidence type="ECO:0000313" key="3">
    <source>
        <dbReference type="EMBL" id="MBB4935720.1"/>
    </source>
</evidence>
<keyword evidence="4" id="KW-1185">Reference proteome</keyword>